<evidence type="ECO:0000256" key="1">
    <source>
        <dbReference type="ARBA" id="ARBA00022475"/>
    </source>
</evidence>
<evidence type="ECO:0000313" key="9">
    <source>
        <dbReference type="Proteomes" id="UP001157134"/>
    </source>
</evidence>
<comment type="subunit">
    <text evidence="6">Component of the lipopolysaccharide transport and assembly complex. Interacts with LptA and the LptBFG transporter complex.</text>
</comment>
<name>A0ABQ6HCC8_9GAMM</name>
<keyword evidence="2 6" id="KW-0997">Cell inner membrane</keyword>
<comment type="caution">
    <text evidence="8">The sequence shown here is derived from an EMBL/GenBank/DDBJ whole genome shotgun (WGS) entry which is preliminary data.</text>
</comment>
<dbReference type="PIRSF" id="PIRSF028513">
    <property type="entry name" value="LptC"/>
    <property type="match status" value="1"/>
</dbReference>
<organism evidence="8 9">
    <name type="scientific">Thalassotalea loyana</name>
    <dbReference type="NCBI Taxonomy" id="280483"/>
    <lineage>
        <taxon>Bacteria</taxon>
        <taxon>Pseudomonadati</taxon>
        <taxon>Pseudomonadota</taxon>
        <taxon>Gammaproteobacteria</taxon>
        <taxon>Alteromonadales</taxon>
        <taxon>Colwelliaceae</taxon>
        <taxon>Thalassotalea</taxon>
    </lineage>
</organism>
<dbReference type="Pfam" id="PF06835">
    <property type="entry name" value="LptC"/>
    <property type="match status" value="1"/>
</dbReference>
<evidence type="ECO:0000313" key="8">
    <source>
        <dbReference type="EMBL" id="GLX84400.1"/>
    </source>
</evidence>
<keyword evidence="1 6" id="KW-1003">Cell membrane</keyword>
<feature type="transmembrane region" description="Helical" evidence="6">
    <location>
        <begin position="6"/>
        <end position="22"/>
    </location>
</feature>
<dbReference type="InterPro" id="IPR026265">
    <property type="entry name" value="LptC"/>
</dbReference>
<dbReference type="Gene3D" id="2.60.450.10">
    <property type="entry name" value="Lipopolysaccharide (LPS) transport protein A like domain"/>
    <property type="match status" value="1"/>
</dbReference>
<dbReference type="HAMAP" id="MF_01915">
    <property type="entry name" value="LPS_assembly_LptC"/>
    <property type="match status" value="1"/>
</dbReference>
<accession>A0ABQ6HCC8</accession>
<evidence type="ECO:0000256" key="3">
    <source>
        <dbReference type="ARBA" id="ARBA00022692"/>
    </source>
</evidence>
<gene>
    <name evidence="6 8" type="primary">lptC</name>
    <name evidence="8" type="ORF">tloyanaT_06520</name>
</gene>
<keyword evidence="5 6" id="KW-0472">Membrane</keyword>
<keyword evidence="4 6" id="KW-1133">Transmembrane helix</keyword>
<dbReference type="InterPro" id="IPR010664">
    <property type="entry name" value="LipoPS_assembly_LptC-rel"/>
</dbReference>
<evidence type="ECO:0000256" key="7">
    <source>
        <dbReference type="PIRNR" id="PIRNR028513"/>
    </source>
</evidence>
<keyword evidence="9" id="KW-1185">Reference proteome</keyword>
<dbReference type="NCBIfam" id="TIGR04409">
    <property type="entry name" value="LptC_YrbK"/>
    <property type="match status" value="1"/>
</dbReference>
<comment type="function">
    <text evidence="6">Involved in the assembly of lipopolysaccharide (LPS). Required for the translocation of LPS from the inner membrane to the outer membrane. Facilitates the transfer of LPS from the inner membrane to the periplasmic protein LptA. Could be a docking site for LptA.</text>
</comment>
<dbReference type="PANTHER" id="PTHR37481:SF1">
    <property type="entry name" value="LIPOPOLYSACCHARIDE EXPORT SYSTEM PROTEIN LPTC"/>
    <property type="match status" value="1"/>
</dbReference>
<reference evidence="8 9" key="1">
    <citation type="submission" date="2023-03" db="EMBL/GenBank/DDBJ databases">
        <title>Thalassotalea loyana LMG 22536T draft genome sequence.</title>
        <authorList>
            <person name="Sawabe T."/>
        </authorList>
    </citation>
    <scope>NUCLEOTIDE SEQUENCE [LARGE SCALE GENOMIC DNA]</scope>
    <source>
        <strain evidence="8 9">LMG 22536</strain>
    </source>
</reference>
<dbReference type="InterPro" id="IPR052363">
    <property type="entry name" value="LPS_export_LptC"/>
</dbReference>
<dbReference type="RefSeq" id="WP_284295965.1">
    <property type="nucleotide sequence ID" value="NZ_BSSV01000001.1"/>
</dbReference>
<dbReference type="Proteomes" id="UP001157134">
    <property type="component" value="Unassembled WGS sequence"/>
</dbReference>
<keyword evidence="3 6" id="KW-0812">Transmembrane</keyword>
<comment type="function">
    <text evidence="7">Required for the translocation of lipopolysaccharide (LPS) from the inner membrane to the outer membrane.</text>
</comment>
<evidence type="ECO:0000256" key="2">
    <source>
        <dbReference type="ARBA" id="ARBA00022519"/>
    </source>
</evidence>
<dbReference type="EMBL" id="BSSV01000001">
    <property type="protein sequence ID" value="GLX84400.1"/>
    <property type="molecule type" value="Genomic_DNA"/>
</dbReference>
<evidence type="ECO:0000256" key="5">
    <source>
        <dbReference type="ARBA" id="ARBA00023136"/>
    </source>
</evidence>
<dbReference type="PANTHER" id="PTHR37481">
    <property type="entry name" value="LIPOPOLYSACCHARIDE EXPORT SYSTEM PROTEIN LPTC"/>
    <property type="match status" value="1"/>
</dbReference>
<evidence type="ECO:0000256" key="4">
    <source>
        <dbReference type="ARBA" id="ARBA00022989"/>
    </source>
</evidence>
<proteinExistence type="inferred from homology"/>
<evidence type="ECO:0000256" key="6">
    <source>
        <dbReference type="HAMAP-Rule" id="MF_01915"/>
    </source>
</evidence>
<comment type="similarity">
    <text evidence="6 7">Belongs to the LptC family.</text>
</comment>
<comment type="subcellular location">
    <subcellularLocation>
        <location evidence="6">Cell inner membrane</location>
        <topology evidence="6">Single-pass membrane protein</topology>
    </subcellularLocation>
</comment>
<sequence>MSKLTSFSVIVFIISISIYGVFQWHQDKAPNQANDNVELLPDYIAESLSTNIYRADGQLSHIINADKMEHFNDSNTTHFTAPNYTLYPKNTSAPWKVSANYGRLNHKNRVRLENRVQLVATDENSLIQEIHGKYFELDLNTNILSSEHTIMIEGKDFIMYGSGLIVDLNTKQMTLTEHVQTIYRKITP</sequence>
<protein>
    <recommendedName>
        <fullName evidence="6 7">Lipopolysaccharide export system protein LptC</fullName>
    </recommendedName>
</protein>